<keyword evidence="2" id="KW-1185">Reference proteome</keyword>
<name>A0AA38ZFE0_VITRO</name>
<accession>A0AA38ZFE0</accession>
<proteinExistence type="predicted"/>
<reference evidence="1 2" key="1">
    <citation type="journal article" date="2023" name="BMC Biotechnol.">
        <title>Vitis rotundifolia cv Carlos genome sequencing.</title>
        <authorList>
            <person name="Huff M."/>
            <person name="Hulse-Kemp A."/>
            <person name="Scheffler B."/>
            <person name="Youngblood R."/>
            <person name="Simpson S."/>
            <person name="Babiker E."/>
            <person name="Staton M."/>
        </authorList>
    </citation>
    <scope>NUCLEOTIDE SEQUENCE [LARGE SCALE GENOMIC DNA]</scope>
    <source>
        <tissue evidence="1">Leaf</tissue>
    </source>
</reference>
<sequence>MLKGRSCLFSRALPTIDIEKLQVEDANGKCLPDIDAQIFLLILYAHV</sequence>
<gene>
    <name evidence="1" type="ORF">PVL29_016187</name>
</gene>
<dbReference type="EMBL" id="JARBHA010000012">
    <property type="protein sequence ID" value="KAJ9687597.1"/>
    <property type="molecule type" value="Genomic_DNA"/>
</dbReference>
<comment type="caution">
    <text evidence="1">The sequence shown here is derived from an EMBL/GenBank/DDBJ whole genome shotgun (WGS) entry which is preliminary data.</text>
</comment>
<dbReference type="Proteomes" id="UP001168098">
    <property type="component" value="Unassembled WGS sequence"/>
</dbReference>
<evidence type="ECO:0000313" key="2">
    <source>
        <dbReference type="Proteomes" id="UP001168098"/>
    </source>
</evidence>
<dbReference type="AlphaFoldDB" id="A0AA38ZFE0"/>
<organism evidence="1 2">
    <name type="scientific">Vitis rotundifolia</name>
    <name type="common">Muscadine grape</name>
    <dbReference type="NCBI Taxonomy" id="103349"/>
    <lineage>
        <taxon>Eukaryota</taxon>
        <taxon>Viridiplantae</taxon>
        <taxon>Streptophyta</taxon>
        <taxon>Embryophyta</taxon>
        <taxon>Tracheophyta</taxon>
        <taxon>Spermatophyta</taxon>
        <taxon>Magnoliopsida</taxon>
        <taxon>eudicotyledons</taxon>
        <taxon>Gunneridae</taxon>
        <taxon>Pentapetalae</taxon>
        <taxon>rosids</taxon>
        <taxon>Vitales</taxon>
        <taxon>Vitaceae</taxon>
        <taxon>Viteae</taxon>
        <taxon>Vitis</taxon>
    </lineage>
</organism>
<evidence type="ECO:0000313" key="1">
    <source>
        <dbReference type="EMBL" id="KAJ9687597.1"/>
    </source>
</evidence>
<protein>
    <submittedName>
        <fullName evidence="1">Uncharacterized protein</fullName>
    </submittedName>
</protein>